<dbReference type="InterPro" id="IPR000169">
    <property type="entry name" value="Pept_cys_AS"/>
</dbReference>
<organism evidence="4 5">
    <name type="scientific">Roseburia zhanii</name>
    <dbReference type="NCBI Taxonomy" id="2763064"/>
    <lineage>
        <taxon>Bacteria</taxon>
        <taxon>Bacillati</taxon>
        <taxon>Bacillota</taxon>
        <taxon>Clostridia</taxon>
        <taxon>Lachnospirales</taxon>
        <taxon>Lachnospiraceae</taxon>
        <taxon>Roseburia</taxon>
    </lineage>
</organism>
<dbReference type="InterPro" id="IPR000668">
    <property type="entry name" value="Peptidase_C1A_C"/>
</dbReference>
<feature type="domain" description="Peptidase C1A papain C-terminal" evidence="3">
    <location>
        <begin position="179"/>
        <end position="400"/>
    </location>
</feature>
<feature type="chain" id="PRO_5039468202" evidence="2">
    <location>
        <begin position="27"/>
        <end position="568"/>
    </location>
</feature>
<evidence type="ECO:0000313" key="5">
    <source>
        <dbReference type="Proteomes" id="UP000606720"/>
    </source>
</evidence>
<dbReference type="Pfam" id="PF18560">
    <property type="entry name" value="Lectin_like"/>
    <property type="match status" value="1"/>
</dbReference>
<dbReference type="SMART" id="SM00645">
    <property type="entry name" value="Pept_C1"/>
    <property type="match status" value="1"/>
</dbReference>
<dbReference type="EMBL" id="JACOPH010000009">
    <property type="protein sequence ID" value="MBC5714655.1"/>
    <property type="molecule type" value="Genomic_DNA"/>
</dbReference>
<dbReference type="SUPFAM" id="SSF55383">
    <property type="entry name" value="Copper amine oxidase, domain N"/>
    <property type="match status" value="1"/>
</dbReference>
<dbReference type="RefSeq" id="WP_186867295.1">
    <property type="nucleotide sequence ID" value="NZ_JACOPH010000009.1"/>
</dbReference>
<dbReference type="SUPFAM" id="SSF54001">
    <property type="entry name" value="Cysteine proteinases"/>
    <property type="match status" value="1"/>
</dbReference>
<dbReference type="GO" id="GO:0006508">
    <property type="term" value="P:proteolysis"/>
    <property type="evidence" value="ECO:0007669"/>
    <property type="project" value="InterPro"/>
</dbReference>
<evidence type="ECO:0000256" key="1">
    <source>
        <dbReference type="ARBA" id="ARBA00008455"/>
    </source>
</evidence>
<protein>
    <submittedName>
        <fullName evidence="4">Cell surface protein</fullName>
    </submittedName>
</protein>
<dbReference type="PROSITE" id="PS51257">
    <property type="entry name" value="PROKAR_LIPOPROTEIN"/>
    <property type="match status" value="1"/>
</dbReference>
<dbReference type="InterPro" id="IPR012854">
    <property type="entry name" value="Cu_amine_oxidase-like_N"/>
</dbReference>
<dbReference type="PANTHER" id="PTHR12411">
    <property type="entry name" value="CYSTEINE PROTEASE FAMILY C1-RELATED"/>
    <property type="match status" value="1"/>
</dbReference>
<dbReference type="Pfam" id="PF07833">
    <property type="entry name" value="Cu_amine_oxidN1"/>
    <property type="match status" value="1"/>
</dbReference>
<comment type="caution">
    <text evidence="4">The sequence shown here is derived from an EMBL/GenBank/DDBJ whole genome shotgun (WGS) entry which is preliminary data.</text>
</comment>
<reference evidence="4" key="1">
    <citation type="submission" date="2020-08" db="EMBL/GenBank/DDBJ databases">
        <title>Genome public.</title>
        <authorList>
            <person name="Liu C."/>
            <person name="Sun Q."/>
        </authorList>
    </citation>
    <scope>NUCLEOTIDE SEQUENCE</scope>
    <source>
        <strain evidence="4">BX1005</strain>
    </source>
</reference>
<name>A0A923RU84_9FIRM</name>
<evidence type="ECO:0000256" key="2">
    <source>
        <dbReference type="SAM" id="SignalP"/>
    </source>
</evidence>
<gene>
    <name evidence="4" type="ORF">H8S17_10645</name>
</gene>
<dbReference type="InterPro" id="IPR038765">
    <property type="entry name" value="Papain-like_cys_pep_sf"/>
</dbReference>
<evidence type="ECO:0000259" key="3">
    <source>
        <dbReference type="SMART" id="SM00645"/>
    </source>
</evidence>
<accession>A0A923RU84</accession>
<comment type="similarity">
    <text evidence="1">Belongs to the peptidase C1 family.</text>
</comment>
<proteinExistence type="inferred from homology"/>
<dbReference type="Gene3D" id="3.90.70.10">
    <property type="entry name" value="Cysteine proteinases"/>
    <property type="match status" value="1"/>
</dbReference>
<dbReference type="Pfam" id="PF00112">
    <property type="entry name" value="Peptidase_C1"/>
    <property type="match status" value="1"/>
</dbReference>
<dbReference type="InterPro" id="IPR036582">
    <property type="entry name" value="Mao_N_sf"/>
</dbReference>
<dbReference type="AlphaFoldDB" id="A0A923RU84"/>
<dbReference type="InterPro" id="IPR013128">
    <property type="entry name" value="Peptidase_C1A"/>
</dbReference>
<dbReference type="GO" id="GO:0008234">
    <property type="term" value="F:cysteine-type peptidase activity"/>
    <property type="evidence" value="ECO:0007669"/>
    <property type="project" value="InterPro"/>
</dbReference>
<evidence type="ECO:0000313" key="4">
    <source>
        <dbReference type="EMBL" id="MBC5714655.1"/>
    </source>
</evidence>
<dbReference type="Proteomes" id="UP000606720">
    <property type="component" value="Unassembled WGS sequence"/>
</dbReference>
<keyword evidence="2" id="KW-0732">Signal</keyword>
<feature type="signal peptide" evidence="2">
    <location>
        <begin position="1"/>
        <end position="26"/>
    </location>
</feature>
<sequence length="568" mass="63346">MSHVKRYILLAVMAVAACLLKFNNYGADYETVGQFRGAELKDEDWNPLIAETVNEKTISVAIDNKEYTNKDLGIFMDDSLNIMVPVDILTEGLKCSSHIYDGKELLVEKRSDEVLLGVDEPEISVNDEKRQITSPMIEKDGTYYISIGELSENIGYNYEWNMDKNQAVAVDTSETASIFPVSYDLRKKDRVGVIKNQGSTGTCWAFAALSALESALLPEESLEFSPDHMSMSNSFVVDTNDGGEYTMGMAYLLSWQGPVLEKDDPFGDGKTEAGLSAVKHVQEVQMMEGKDYEKIKEAVFQYGGVQTSLYSALKSIYSPSEFYNKDQHAYCYMGTEKPNHEVVIIGWDDNYPKENFPVNVEGDGAFICQNSWGEAFGEQGVFYVSYYDTNIGSHNVVYTKVEDTDNYNHIYQSDLCGWVGQIGFNKPSVYGANVYTAETNENLSAVGFYATGKNTEYRVYVVENFEDTGSFDHKKLAAEGSLKNAGYYTIPLEQAISLEQGEKYAVMVYINTPEAIHPMAIEYAADEATKNADLTDGEGYISANGGRWDHVEETASCNLCIKAYTKEN</sequence>
<dbReference type="PROSITE" id="PS00139">
    <property type="entry name" value="THIOL_PROTEASE_CYS"/>
    <property type="match status" value="1"/>
</dbReference>
<dbReference type="CDD" id="cd02619">
    <property type="entry name" value="Peptidase_C1"/>
    <property type="match status" value="1"/>
</dbReference>
<keyword evidence="5" id="KW-1185">Reference proteome</keyword>
<dbReference type="InterPro" id="IPR040528">
    <property type="entry name" value="Lectin-like"/>
</dbReference>